<reference evidence="3" key="2">
    <citation type="submission" date="2020-09" db="EMBL/GenBank/DDBJ databases">
        <authorList>
            <person name="Sun Q."/>
            <person name="Kim S."/>
        </authorList>
    </citation>
    <scope>NUCLEOTIDE SEQUENCE</scope>
    <source>
        <strain evidence="3">KCTC 12988</strain>
    </source>
</reference>
<dbReference type="RefSeq" id="WP_189573224.1">
    <property type="nucleotide sequence ID" value="NZ_BMXI01000018.1"/>
</dbReference>
<protein>
    <submittedName>
        <fullName evidence="3">Uncharacterized protein</fullName>
    </submittedName>
</protein>
<gene>
    <name evidence="3" type="ORF">GCM10007100_35750</name>
</gene>
<name>A0A918WPW1_9BACT</name>
<comment type="caution">
    <text evidence="3">The sequence shown here is derived from an EMBL/GenBank/DDBJ whole genome shotgun (WGS) entry which is preliminary data.</text>
</comment>
<feature type="region of interest" description="Disordered" evidence="1">
    <location>
        <begin position="274"/>
        <end position="295"/>
    </location>
</feature>
<keyword evidence="4" id="KW-1185">Reference proteome</keyword>
<keyword evidence="2" id="KW-0812">Transmembrane</keyword>
<keyword evidence="2" id="KW-1133">Transmembrane helix</keyword>
<accession>A0A918WPW1</accession>
<reference evidence="3" key="1">
    <citation type="journal article" date="2014" name="Int. J. Syst. Evol. Microbiol.">
        <title>Complete genome sequence of Corynebacterium casei LMG S-19264T (=DSM 44701T), isolated from a smear-ripened cheese.</title>
        <authorList>
            <consortium name="US DOE Joint Genome Institute (JGI-PGF)"/>
            <person name="Walter F."/>
            <person name="Albersmeier A."/>
            <person name="Kalinowski J."/>
            <person name="Ruckert C."/>
        </authorList>
    </citation>
    <scope>NUCLEOTIDE SEQUENCE</scope>
    <source>
        <strain evidence="3">KCTC 12988</strain>
    </source>
</reference>
<feature type="transmembrane region" description="Helical" evidence="2">
    <location>
        <begin position="15"/>
        <end position="34"/>
    </location>
</feature>
<keyword evidence="2" id="KW-0472">Membrane</keyword>
<evidence type="ECO:0000313" key="4">
    <source>
        <dbReference type="Proteomes" id="UP000644507"/>
    </source>
</evidence>
<evidence type="ECO:0000313" key="3">
    <source>
        <dbReference type="EMBL" id="GHC64877.1"/>
    </source>
</evidence>
<feature type="compositionally biased region" description="Acidic residues" evidence="1">
    <location>
        <begin position="275"/>
        <end position="284"/>
    </location>
</feature>
<evidence type="ECO:0000256" key="2">
    <source>
        <dbReference type="SAM" id="Phobius"/>
    </source>
</evidence>
<sequence>MSDSTELVCKPTKWFLWRAVAMAVMFGVGAFMFFKDWKWGYPEKNVERYHFLAFEQAKEDFAKHLEEGKSPAEWEEYASTQKIFRPVDKDGEKVDEVAPTVPADTDFEKTWPDILADFETYSPLYEQGKNIASPPGWKEFSNSGGRKWDEKSADQLKSEAKIKEQLYIGIFCTVLFVLALFFFLRTLGRSMKVDSAGFTAPGGKLIPYGDIKRIDARKWDTKGLAYLYYNDGGSEKKAKVDGMVYGQFKKEEGEPAQKLYDRILSNFHGELIELAPEEDEEPENEEKKVATNDSE</sequence>
<dbReference type="Proteomes" id="UP000644507">
    <property type="component" value="Unassembled WGS sequence"/>
</dbReference>
<evidence type="ECO:0000256" key="1">
    <source>
        <dbReference type="SAM" id="MobiDB-lite"/>
    </source>
</evidence>
<dbReference type="EMBL" id="BMXI01000018">
    <property type="protein sequence ID" value="GHC64877.1"/>
    <property type="molecule type" value="Genomic_DNA"/>
</dbReference>
<dbReference type="AlphaFoldDB" id="A0A918WPW1"/>
<feature type="transmembrane region" description="Helical" evidence="2">
    <location>
        <begin position="166"/>
        <end position="184"/>
    </location>
</feature>
<feature type="compositionally biased region" description="Basic and acidic residues" evidence="1">
    <location>
        <begin position="285"/>
        <end position="295"/>
    </location>
</feature>
<organism evidence="3 4">
    <name type="scientific">Roseibacillus persicicus</name>
    <dbReference type="NCBI Taxonomy" id="454148"/>
    <lineage>
        <taxon>Bacteria</taxon>
        <taxon>Pseudomonadati</taxon>
        <taxon>Verrucomicrobiota</taxon>
        <taxon>Verrucomicrobiia</taxon>
        <taxon>Verrucomicrobiales</taxon>
        <taxon>Verrucomicrobiaceae</taxon>
        <taxon>Roseibacillus</taxon>
    </lineage>
</organism>
<proteinExistence type="predicted"/>